<name>A0AAE1BIM9_PETCI</name>
<feature type="compositionally biased region" description="Low complexity" evidence="1">
    <location>
        <begin position="138"/>
        <end position="147"/>
    </location>
</feature>
<gene>
    <name evidence="2" type="ORF">Pcinc_043716</name>
</gene>
<protein>
    <submittedName>
        <fullName evidence="2">Uncharacterized protein</fullName>
    </submittedName>
</protein>
<dbReference type="EMBL" id="JAWQEG010008852">
    <property type="protein sequence ID" value="KAK3849535.1"/>
    <property type="molecule type" value="Genomic_DNA"/>
</dbReference>
<feature type="compositionally biased region" description="Low complexity" evidence="1">
    <location>
        <begin position="118"/>
        <end position="129"/>
    </location>
</feature>
<comment type="caution">
    <text evidence="2">The sequence shown here is derived from an EMBL/GenBank/DDBJ whole genome shotgun (WGS) entry which is preliminary data.</text>
</comment>
<feature type="region of interest" description="Disordered" evidence="1">
    <location>
        <begin position="110"/>
        <end position="147"/>
    </location>
</feature>
<accession>A0AAE1BIM9</accession>
<evidence type="ECO:0000313" key="3">
    <source>
        <dbReference type="Proteomes" id="UP001286313"/>
    </source>
</evidence>
<keyword evidence="3" id="KW-1185">Reference proteome</keyword>
<reference evidence="2" key="1">
    <citation type="submission" date="2023-10" db="EMBL/GenBank/DDBJ databases">
        <title>Genome assemblies of two species of porcelain crab, Petrolisthes cinctipes and Petrolisthes manimaculis (Anomura: Porcellanidae).</title>
        <authorList>
            <person name="Angst P."/>
        </authorList>
    </citation>
    <scope>NUCLEOTIDE SEQUENCE</scope>
    <source>
        <strain evidence="2">PB745_01</strain>
        <tissue evidence="2">Gill</tissue>
    </source>
</reference>
<dbReference type="Proteomes" id="UP001286313">
    <property type="component" value="Unassembled WGS sequence"/>
</dbReference>
<dbReference type="AlphaFoldDB" id="A0AAE1BIM9"/>
<proteinExistence type="predicted"/>
<evidence type="ECO:0000313" key="2">
    <source>
        <dbReference type="EMBL" id="KAK3849535.1"/>
    </source>
</evidence>
<organism evidence="2 3">
    <name type="scientific">Petrolisthes cinctipes</name>
    <name type="common">Flat porcelain crab</name>
    <dbReference type="NCBI Taxonomy" id="88211"/>
    <lineage>
        <taxon>Eukaryota</taxon>
        <taxon>Metazoa</taxon>
        <taxon>Ecdysozoa</taxon>
        <taxon>Arthropoda</taxon>
        <taxon>Crustacea</taxon>
        <taxon>Multicrustacea</taxon>
        <taxon>Malacostraca</taxon>
        <taxon>Eumalacostraca</taxon>
        <taxon>Eucarida</taxon>
        <taxon>Decapoda</taxon>
        <taxon>Pleocyemata</taxon>
        <taxon>Anomura</taxon>
        <taxon>Galatheoidea</taxon>
        <taxon>Porcellanidae</taxon>
        <taxon>Petrolisthes</taxon>
    </lineage>
</organism>
<evidence type="ECO:0000256" key="1">
    <source>
        <dbReference type="SAM" id="MobiDB-lite"/>
    </source>
</evidence>
<sequence>MAVVYHLTSLTQASSVQARPSRPAPLHSTTTAASTYNNAAISPFSDSLFSSHSARSPGRVCRRLREGPSDAHSLLHTPVLGGLHRPRLLPVIHARLGRCLHGQRYLTLPAPPSTSVWPTNPCTPSSSSTHALPPPSQTTHATTTTTTHALRPLALHPLPPAEGEGERVPLAPVTQRATGPQCQSAGLWLLPPPSSHSPPLPELGPLTTPQKLLKIFFTLAHSAPT</sequence>